<dbReference type="OrthoDB" id="4964299at2"/>
<gene>
    <name evidence="5" type="ORF">CVM52_12220</name>
</gene>
<dbReference type="Pfam" id="PF13704">
    <property type="entry name" value="Glyco_tranf_2_4"/>
    <property type="match status" value="1"/>
</dbReference>
<sequence length="783" mass="88314">MRIVLHIGPDHVGAPRLQQVMDARREALLDLGVLYAHAPGSRNHTRLYMAVTDPDHVDPLRFNRGFEHADRQALLRETVTEELAREVDRYRPETLILSAAQLGSSLHRRSELARLHAMLMPLSDDIRIVAHIDEPARLLTRIYADQIFEGRATPLEQELTLARGGNWWVDCIERLPQIDPAAGQFEEVQGAPFWLDYPALVEFWEGEFGLGSVSLRSYDAAAFAAPTVTDEICTAFGVDGQIGLADAGQIAAAPSAAWLARGRQLNALLLRLLKRGDRSLPRQLWRSFVSELEIGGDAIDPGSLAAISTLFRNDLDELVHEHPGLSPALLRAPKRRAPWAEADPGMGFRASQYLVAYMYRIDRATESGRNPAEAAAEPAPAERQPEPPRPSPAARAVMPPLAMRKYETLKTSSYAPHNRLGRVNEEDLAAAFDPAPPRLLPEGSSGNVIVGCMKNEAPYIVEWVAYHRAIGVDNFLIYTNGCEDGTDQILDRLQEMGVVQHRLNDDWQGNSPQQHALNRALDEPVIKTADWIIHIDVDEFINVRCGNGTLDDLFARAPQATNIAMTWRLFGHNDIRELRDDFVIDQFETCAPKYCPKPHTVWGFKTMFRNIGAYEKISCHRPNKLAKGFEDKVRWVNGSGRDMTQEAAKNGWRNSKKSIGYDLVQLNHYALRSAESFLIKRQRGRALHVDRSIGLNYWIRMDWSDHRDLTIKRNIPRLRAEYDRLMSDPVLRARHDSGLDWHRAKAAELHAQPEFQELYEQALKVRLNGTERAAYALALDMES</sequence>
<accession>A0A2M8J0S7</accession>
<name>A0A2M8J0S7_9RHOB</name>
<comment type="subcellular location">
    <subcellularLocation>
        <location evidence="1">Membrane</location>
        <topology evidence="1">Single-pass membrane protein</topology>
    </subcellularLocation>
</comment>
<comment type="caution">
    <text evidence="5">The sequence shown here is derived from an EMBL/GenBank/DDBJ whole genome shotgun (WGS) entry which is preliminary data.</text>
</comment>
<keyword evidence="2" id="KW-0812">Transmembrane</keyword>
<dbReference type="PANTHER" id="PTHR21461:SF69">
    <property type="entry name" value="GLYCOSYLTRANSFERASE FAMILY 92 PROTEIN"/>
    <property type="match status" value="1"/>
</dbReference>
<dbReference type="RefSeq" id="WP_100162777.1">
    <property type="nucleotide sequence ID" value="NZ_PGTB01000044.1"/>
</dbReference>
<dbReference type="PANTHER" id="PTHR21461">
    <property type="entry name" value="GLYCOSYLTRANSFERASE FAMILY 92 PROTEIN"/>
    <property type="match status" value="1"/>
</dbReference>
<feature type="compositionally biased region" description="Low complexity" evidence="4">
    <location>
        <begin position="369"/>
        <end position="382"/>
    </location>
</feature>
<evidence type="ECO:0000256" key="2">
    <source>
        <dbReference type="ARBA" id="ARBA00022692"/>
    </source>
</evidence>
<evidence type="ECO:0000256" key="3">
    <source>
        <dbReference type="ARBA" id="ARBA00022989"/>
    </source>
</evidence>
<dbReference type="GO" id="GO:0016757">
    <property type="term" value="F:glycosyltransferase activity"/>
    <property type="evidence" value="ECO:0007669"/>
    <property type="project" value="TreeGrafter"/>
</dbReference>
<protein>
    <submittedName>
        <fullName evidence="5">Glycosyltransferase family 2 protein</fullName>
    </submittedName>
</protein>
<dbReference type="EMBL" id="PGTB01000044">
    <property type="protein sequence ID" value="PJE36393.1"/>
    <property type="molecule type" value="Genomic_DNA"/>
</dbReference>
<dbReference type="Proteomes" id="UP000231553">
    <property type="component" value="Unassembled WGS sequence"/>
</dbReference>
<evidence type="ECO:0000256" key="1">
    <source>
        <dbReference type="ARBA" id="ARBA00004167"/>
    </source>
</evidence>
<dbReference type="GO" id="GO:0005737">
    <property type="term" value="C:cytoplasm"/>
    <property type="evidence" value="ECO:0007669"/>
    <property type="project" value="TreeGrafter"/>
</dbReference>
<keyword evidence="5" id="KW-0808">Transferase</keyword>
<feature type="region of interest" description="Disordered" evidence="4">
    <location>
        <begin position="368"/>
        <end position="397"/>
    </location>
</feature>
<keyword evidence="6" id="KW-1185">Reference proteome</keyword>
<proteinExistence type="predicted"/>
<dbReference type="AlphaFoldDB" id="A0A2M8J0S7"/>
<dbReference type="GO" id="GO:0016020">
    <property type="term" value="C:membrane"/>
    <property type="evidence" value="ECO:0007669"/>
    <property type="project" value="UniProtKB-SubCell"/>
</dbReference>
<keyword evidence="3" id="KW-0472">Membrane</keyword>
<keyword evidence="3" id="KW-1133">Transmembrane helix</keyword>
<evidence type="ECO:0000313" key="5">
    <source>
        <dbReference type="EMBL" id="PJE36393.1"/>
    </source>
</evidence>
<organism evidence="5 6">
    <name type="scientific">Pseudooceanicola lipolyticus</name>
    <dbReference type="NCBI Taxonomy" id="2029104"/>
    <lineage>
        <taxon>Bacteria</taxon>
        <taxon>Pseudomonadati</taxon>
        <taxon>Pseudomonadota</taxon>
        <taxon>Alphaproteobacteria</taxon>
        <taxon>Rhodobacterales</taxon>
        <taxon>Paracoccaceae</taxon>
        <taxon>Pseudooceanicola</taxon>
    </lineage>
</organism>
<evidence type="ECO:0000313" key="6">
    <source>
        <dbReference type="Proteomes" id="UP000231553"/>
    </source>
</evidence>
<reference evidence="5 6" key="1">
    <citation type="journal article" date="2018" name="Int. J. Syst. Evol. Microbiol.">
        <title>Pseudooceanicola lipolyticus sp. nov., a marine alphaproteobacterium, reclassification of Oceanicola flagellatus as Pseudooceanicola flagellatus comb. nov. and emended description of the genus Pseudooceanicola.</title>
        <authorList>
            <person name="Huang M.-M."/>
            <person name="Guo L.-L."/>
            <person name="Wu Y.-H."/>
            <person name="Lai Q.-L."/>
            <person name="Shao Z.-Z."/>
            <person name="Wang C.-S."/>
            <person name="Wu M."/>
            <person name="Xu X.-W."/>
        </authorList>
    </citation>
    <scope>NUCLEOTIDE SEQUENCE [LARGE SCALE GENOMIC DNA]</scope>
    <source>
        <strain evidence="5 6">157</strain>
    </source>
</reference>
<evidence type="ECO:0000256" key="4">
    <source>
        <dbReference type="SAM" id="MobiDB-lite"/>
    </source>
</evidence>